<accession>A0A426ZLQ8</accession>
<feature type="region of interest" description="Disordered" evidence="1">
    <location>
        <begin position="1"/>
        <end position="58"/>
    </location>
</feature>
<dbReference type="PANTHER" id="PTHR33223">
    <property type="entry name" value="CCHC-TYPE DOMAIN-CONTAINING PROTEIN"/>
    <property type="match status" value="1"/>
</dbReference>
<evidence type="ECO:0000256" key="1">
    <source>
        <dbReference type="SAM" id="MobiDB-lite"/>
    </source>
</evidence>
<dbReference type="Pfam" id="PF03732">
    <property type="entry name" value="Retrotrans_gag"/>
    <property type="match status" value="1"/>
</dbReference>
<dbReference type="AlphaFoldDB" id="A0A426ZLQ8"/>
<dbReference type="PANTHER" id="PTHR33223:SF10">
    <property type="entry name" value="AMINOTRANSFERASE-LIKE PLANT MOBILE DOMAIN-CONTAINING PROTEIN"/>
    <property type="match status" value="1"/>
</dbReference>
<feature type="region of interest" description="Disordered" evidence="1">
    <location>
        <begin position="135"/>
        <end position="155"/>
    </location>
</feature>
<dbReference type="Proteomes" id="UP000287651">
    <property type="component" value="Unassembled WGS sequence"/>
</dbReference>
<protein>
    <recommendedName>
        <fullName evidence="2">Retrotransposon gag domain-containing protein</fullName>
    </recommendedName>
</protein>
<proteinExistence type="predicted"/>
<comment type="caution">
    <text evidence="3">The sequence shown here is derived from an EMBL/GenBank/DDBJ whole genome shotgun (WGS) entry which is preliminary data.</text>
</comment>
<reference evidence="3 4" key="1">
    <citation type="journal article" date="2014" name="Agronomy (Basel)">
        <title>A Draft Genome Sequence for Ensete ventricosum, the Drought-Tolerant Tree Against Hunger.</title>
        <authorList>
            <person name="Harrison J."/>
            <person name="Moore K.A."/>
            <person name="Paszkiewicz K."/>
            <person name="Jones T."/>
            <person name="Grant M."/>
            <person name="Ambacheew D."/>
            <person name="Muzemil S."/>
            <person name="Studholme D.J."/>
        </authorList>
    </citation>
    <scope>NUCLEOTIDE SEQUENCE [LARGE SCALE GENOMIC DNA]</scope>
</reference>
<evidence type="ECO:0000313" key="3">
    <source>
        <dbReference type="EMBL" id="RRT64929.1"/>
    </source>
</evidence>
<feature type="domain" description="Retrotransposon gag" evidence="2">
    <location>
        <begin position="419"/>
        <end position="507"/>
    </location>
</feature>
<feature type="region of interest" description="Disordered" evidence="1">
    <location>
        <begin position="217"/>
        <end position="238"/>
    </location>
</feature>
<feature type="compositionally biased region" description="Basic and acidic residues" evidence="1">
    <location>
        <begin position="22"/>
        <end position="33"/>
    </location>
</feature>
<gene>
    <name evidence="3" type="ORF">B296_00005953</name>
</gene>
<dbReference type="InterPro" id="IPR005162">
    <property type="entry name" value="Retrotrans_gag_dom"/>
</dbReference>
<evidence type="ECO:0000313" key="4">
    <source>
        <dbReference type="Proteomes" id="UP000287651"/>
    </source>
</evidence>
<name>A0A426ZLQ8_ENSVE</name>
<evidence type="ECO:0000259" key="2">
    <source>
        <dbReference type="Pfam" id="PF03732"/>
    </source>
</evidence>
<dbReference type="EMBL" id="AMZH03006004">
    <property type="protein sequence ID" value="RRT64929.1"/>
    <property type="molecule type" value="Genomic_DNA"/>
</dbReference>
<sequence>MAQAAEGIASGAVFETGPYPGREIHVTAHRESEEPVDESSARLAESGDGASRHVTDDDRLHRSAADVVCSRVVSGGWSAPAAVGRRQTDETIGPGFECDTMDVDLTVTSLRPRIVGLSTWSIRHVGVSLTQAWKDKSSYDRPNNGKPTARGSSHPTELHLCAETTAGELAHTGLNQQYPLSRHGGRPRQLGRHQRFSFNILALEGGPILQECLFGNSGAEHRSEPNHPQPTEEVTTAGPTSNRFWRMMIDPGFPSPASNFALFVITAEAFLGLTNQVQALAGVVQTIPPLRQAVEAHATSPTAAPTRSQSCSCDPVQTSSNFDTLSSDSADSLMEQVRLVHQRLDKVQKEVLKSKGEIGASSKGSSPFTPKIQGKPLPVSFRLSTLKLYNGSGDPTEHIAAFRAQMALYDTSDALMCRAFPTTLRGPAMTWYSRLKPASISSFNLLAKEFELNFLASARSKPTTASLLGLVPWSDESLSQFVERFTSQVQGIPDLHTSLAIQAFLTGHKPSRFFWSLIERSHTMVPEMLQRVHQYIVVETLVAGKRDELKRP</sequence>
<organism evidence="3 4">
    <name type="scientific">Ensete ventricosum</name>
    <name type="common">Abyssinian banana</name>
    <name type="synonym">Musa ensete</name>
    <dbReference type="NCBI Taxonomy" id="4639"/>
    <lineage>
        <taxon>Eukaryota</taxon>
        <taxon>Viridiplantae</taxon>
        <taxon>Streptophyta</taxon>
        <taxon>Embryophyta</taxon>
        <taxon>Tracheophyta</taxon>
        <taxon>Spermatophyta</taxon>
        <taxon>Magnoliopsida</taxon>
        <taxon>Liliopsida</taxon>
        <taxon>Zingiberales</taxon>
        <taxon>Musaceae</taxon>
        <taxon>Ensete</taxon>
    </lineage>
</organism>